<name>A0A2U2XBJ4_9FLAO</name>
<keyword evidence="1" id="KW-0805">Transcription regulation</keyword>
<dbReference type="InterPro" id="IPR036390">
    <property type="entry name" value="WH_DNA-bd_sf"/>
</dbReference>
<evidence type="ECO:0000313" key="6">
    <source>
        <dbReference type="Proteomes" id="UP000245370"/>
    </source>
</evidence>
<accession>A0A2U2XBJ4</accession>
<organism evidence="5 6">
    <name type="scientific">Brumimicrobium oceani</name>
    <dbReference type="NCBI Taxonomy" id="2100725"/>
    <lineage>
        <taxon>Bacteria</taxon>
        <taxon>Pseudomonadati</taxon>
        <taxon>Bacteroidota</taxon>
        <taxon>Flavobacteriia</taxon>
        <taxon>Flavobacteriales</taxon>
        <taxon>Crocinitomicaceae</taxon>
        <taxon>Brumimicrobium</taxon>
    </lineage>
</organism>
<dbReference type="PRINTS" id="PR00598">
    <property type="entry name" value="HTHMARR"/>
</dbReference>
<keyword evidence="3" id="KW-0804">Transcription</keyword>
<dbReference type="GO" id="GO:0003700">
    <property type="term" value="F:DNA-binding transcription factor activity"/>
    <property type="evidence" value="ECO:0007669"/>
    <property type="project" value="InterPro"/>
</dbReference>
<dbReference type="AlphaFoldDB" id="A0A2U2XBJ4"/>
<dbReference type="InterPro" id="IPR036388">
    <property type="entry name" value="WH-like_DNA-bd_sf"/>
</dbReference>
<proteinExistence type="predicted"/>
<dbReference type="InterPro" id="IPR023187">
    <property type="entry name" value="Tscrpt_reg_MarR-type_CS"/>
</dbReference>
<keyword evidence="6" id="KW-1185">Reference proteome</keyword>
<protein>
    <submittedName>
        <fullName evidence="5">MarR family transcriptional regulator</fullName>
    </submittedName>
</protein>
<comment type="caution">
    <text evidence="5">The sequence shown here is derived from an EMBL/GenBank/DDBJ whole genome shotgun (WGS) entry which is preliminary data.</text>
</comment>
<evidence type="ECO:0000259" key="4">
    <source>
        <dbReference type="PROSITE" id="PS50995"/>
    </source>
</evidence>
<dbReference type="Gene3D" id="1.10.10.10">
    <property type="entry name" value="Winged helix-like DNA-binding domain superfamily/Winged helix DNA-binding domain"/>
    <property type="match status" value="1"/>
</dbReference>
<dbReference type="InterPro" id="IPR000835">
    <property type="entry name" value="HTH_MarR-typ"/>
</dbReference>
<evidence type="ECO:0000313" key="5">
    <source>
        <dbReference type="EMBL" id="PWH85133.1"/>
    </source>
</evidence>
<dbReference type="PROSITE" id="PS01117">
    <property type="entry name" value="HTH_MARR_1"/>
    <property type="match status" value="1"/>
</dbReference>
<dbReference type="RefSeq" id="WP_109359835.1">
    <property type="nucleotide sequence ID" value="NZ_QFRJ01000008.1"/>
</dbReference>
<dbReference type="SUPFAM" id="SSF46785">
    <property type="entry name" value="Winged helix' DNA-binding domain"/>
    <property type="match status" value="1"/>
</dbReference>
<evidence type="ECO:0000256" key="2">
    <source>
        <dbReference type="ARBA" id="ARBA00023125"/>
    </source>
</evidence>
<dbReference type="Pfam" id="PF01047">
    <property type="entry name" value="MarR"/>
    <property type="match status" value="1"/>
</dbReference>
<dbReference type="GO" id="GO:0003677">
    <property type="term" value="F:DNA binding"/>
    <property type="evidence" value="ECO:0007669"/>
    <property type="project" value="UniProtKB-KW"/>
</dbReference>
<reference evidence="5 6" key="2">
    <citation type="submission" date="2018-05" db="EMBL/GenBank/DDBJ databases">
        <authorList>
            <person name="Lanie J.A."/>
            <person name="Ng W.-L."/>
            <person name="Kazmierczak K.M."/>
            <person name="Andrzejewski T.M."/>
            <person name="Davidsen T.M."/>
            <person name="Wayne K.J."/>
            <person name="Tettelin H."/>
            <person name="Glass J.I."/>
            <person name="Rusch D."/>
            <person name="Podicherti R."/>
            <person name="Tsui H.-C.T."/>
            <person name="Winkler M.E."/>
        </authorList>
    </citation>
    <scope>NUCLEOTIDE SEQUENCE [LARGE SCALE GENOMIC DNA]</scope>
    <source>
        <strain evidence="5 6">C305</strain>
    </source>
</reference>
<feature type="domain" description="HTH marR-type" evidence="4">
    <location>
        <begin position="1"/>
        <end position="138"/>
    </location>
</feature>
<evidence type="ECO:0000256" key="1">
    <source>
        <dbReference type="ARBA" id="ARBA00023015"/>
    </source>
</evidence>
<dbReference type="PANTHER" id="PTHR42756">
    <property type="entry name" value="TRANSCRIPTIONAL REGULATOR, MARR"/>
    <property type="match status" value="1"/>
</dbReference>
<dbReference type="EMBL" id="QFRJ01000008">
    <property type="protein sequence ID" value="PWH85133.1"/>
    <property type="molecule type" value="Genomic_DNA"/>
</dbReference>
<sequence length="149" mass="17401">MNYTKAEDYVDFHLRHAWHKVSRMYNQKAKAHGLTMSIGFILLIVDKEGTPSTQLGPRMGMEPTSLSRTLKTMETRGYIYREIDSEDKRKVLIFLTPQGVELRKEVKSKVMHFNEKLLKSIPDKKLQAFFEVMEIVDEHVEDELKSLTI</sequence>
<dbReference type="PANTHER" id="PTHR42756:SF1">
    <property type="entry name" value="TRANSCRIPTIONAL REPRESSOR OF EMRAB OPERON"/>
    <property type="match status" value="1"/>
</dbReference>
<dbReference type="PROSITE" id="PS50995">
    <property type="entry name" value="HTH_MARR_2"/>
    <property type="match status" value="1"/>
</dbReference>
<keyword evidence="2" id="KW-0238">DNA-binding</keyword>
<gene>
    <name evidence="5" type="ORF">DIT68_10885</name>
</gene>
<evidence type="ECO:0000256" key="3">
    <source>
        <dbReference type="ARBA" id="ARBA00023163"/>
    </source>
</evidence>
<dbReference type="OrthoDB" id="1467380at2"/>
<dbReference type="SMART" id="SM00347">
    <property type="entry name" value="HTH_MARR"/>
    <property type="match status" value="1"/>
</dbReference>
<reference evidence="5 6" key="1">
    <citation type="submission" date="2018-05" db="EMBL/GenBank/DDBJ databases">
        <title>Brumimicrobium oceani sp. nov., isolated from coastal sediment.</title>
        <authorList>
            <person name="Kou Y."/>
        </authorList>
    </citation>
    <scope>NUCLEOTIDE SEQUENCE [LARGE SCALE GENOMIC DNA]</scope>
    <source>
        <strain evidence="5 6">C305</strain>
    </source>
</reference>
<dbReference type="Proteomes" id="UP000245370">
    <property type="component" value="Unassembled WGS sequence"/>
</dbReference>